<dbReference type="PANTHER" id="PTHR30222">
    <property type="entry name" value="SPERMIDINE/PUTRESCINE-BINDING PERIPLASMIC PROTEIN"/>
    <property type="match status" value="1"/>
</dbReference>
<comment type="caution">
    <text evidence="2">The sequence shown here is derived from an EMBL/GenBank/DDBJ whole genome shotgun (WGS) entry which is preliminary data.</text>
</comment>
<name>B9BUR2_9BURK</name>
<dbReference type="CDD" id="cd13589">
    <property type="entry name" value="PBP2_polyamine_RpCGA009"/>
    <property type="match status" value="1"/>
</dbReference>
<dbReference type="PANTHER" id="PTHR30222:SF2">
    <property type="entry name" value="ABC TRANSPORTER SUBSTRATE-BINDING PROTEIN"/>
    <property type="match status" value="1"/>
</dbReference>
<evidence type="ECO:0000313" key="2">
    <source>
        <dbReference type="EMBL" id="EEE05559.1"/>
    </source>
</evidence>
<accession>B9BUR2</accession>
<reference evidence="2 3" key="1">
    <citation type="journal article" date="2012" name="J. Bacteriol.">
        <title>Draft Genome Sequence Determination for Cystic Fibrosis and Chronic Granulomatous Disease Burkholderia multivorans Isolates.</title>
        <authorList>
            <person name="Varga J.J."/>
            <person name="Losada L."/>
            <person name="Zelazny A.M."/>
            <person name="Brinkac L."/>
            <person name="Harkins D."/>
            <person name="Radune D."/>
            <person name="Hostetler J."/>
            <person name="Sampaio E.P."/>
            <person name="Ronning C.M."/>
            <person name="Nierman W.C."/>
            <person name="Greenberg D.E."/>
            <person name="Holland S.M."/>
            <person name="Goldberg J.B."/>
        </authorList>
    </citation>
    <scope>NUCLEOTIDE SEQUENCE [LARGE SCALE GENOMIC DNA]</scope>
    <source>
        <strain evidence="2 3">CGD2</strain>
    </source>
</reference>
<dbReference type="Gene3D" id="3.40.190.10">
    <property type="entry name" value="Periplasmic binding protein-like II"/>
    <property type="match status" value="2"/>
</dbReference>
<dbReference type="InterPro" id="IPR006059">
    <property type="entry name" value="SBP"/>
</dbReference>
<evidence type="ECO:0000256" key="1">
    <source>
        <dbReference type="ARBA" id="ARBA00022729"/>
    </source>
</evidence>
<keyword evidence="1" id="KW-0732">Signal</keyword>
<dbReference type="EMBL" id="ACFC01000009">
    <property type="protein sequence ID" value="EEE05559.1"/>
    <property type="molecule type" value="Genomic_DNA"/>
</dbReference>
<sequence>MASRLDGTIAGRGIAGLAAYNNRGDICTFLMRIQMSISLKTLTLVAMGMATVHASASELVFASWGGSYQDAQNTTAVRPFAAQSGAKVKLDTYNGGIAQIRSQVETNNVTWDVVDMQLADATRACDEGLLEKVGSIALPAGKNGATAKSDFLPGGVSDCMIGNVSWSTMITYNKNAFKSGEPTKIADFFDLKKFPGKRGLRKSPEGALEWALLADGVPAANVYKTLATPEGLQRAFKKLDTIKSSIVWWEAGAQPPQLLADGEVSMTSAYPNRILTAVMQDKKPFGFLWDGEVKNIEGYAIVKGSKNLKAAQDFIRFSTSTESLAKLSSATALGPMRQSSIPLVDPKMLPYLPTAPQNQKNAVDVNVAFWADHSDDLNQKFAVWLGQK</sequence>
<dbReference type="Pfam" id="PF13416">
    <property type="entry name" value="SBP_bac_8"/>
    <property type="match status" value="1"/>
</dbReference>
<organism evidence="2 3">
    <name type="scientific">Burkholderia multivorans CGD2</name>
    <dbReference type="NCBI Taxonomy" id="513052"/>
    <lineage>
        <taxon>Bacteria</taxon>
        <taxon>Pseudomonadati</taxon>
        <taxon>Pseudomonadota</taxon>
        <taxon>Betaproteobacteria</taxon>
        <taxon>Burkholderiales</taxon>
        <taxon>Burkholderiaceae</taxon>
        <taxon>Burkholderia</taxon>
        <taxon>Burkholderia cepacia complex</taxon>
    </lineage>
</organism>
<proteinExistence type="predicted"/>
<evidence type="ECO:0000313" key="3">
    <source>
        <dbReference type="Proteomes" id="UP000004535"/>
    </source>
</evidence>
<dbReference type="AlphaFoldDB" id="B9BUR2"/>
<protein>
    <submittedName>
        <fullName evidence="2">Spermidine/putrescine-binding periplasmic protein</fullName>
    </submittedName>
</protein>
<dbReference type="RefSeq" id="WP_006406796.1">
    <property type="nucleotide sequence ID" value="NZ_ACFC01000009.1"/>
</dbReference>
<dbReference type="SUPFAM" id="SSF53850">
    <property type="entry name" value="Periplasmic binding protein-like II"/>
    <property type="match status" value="1"/>
</dbReference>
<gene>
    <name evidence="2" type="ORF">BURMUCGD2_3802</name>
</gene>
<dbReference type="Proteomes" id="UP000004535">
    <property type="component" value="Unassembled WGS sequence"/>
</dbReference>